<evidence type="ECO:0000259" key="1">
    <source>
        <dbReference type="Pfam" id="PF00534"/>
    </source>
</evidence>
<feature type="domain" description="Glycosyl transferase family 1" evidence="1">
    <location>
        <begin position="4"/>
        <end position="137"/>
    </location>
</feature>
<dbReference type="Gene3D" id="3.40.50.2000">
    <property type="entry name" value="Glycogen Phosphorylase B"/>
    <property type="match status" value="1"/>
</dbReference>
<proteinExistence type="predicted"/>
<sequence length="186" mass="21056">EKSRKRFPWIIKIFNTLKDKDINIRLHLFGTLDKPANIEHSSYVKNPSPEQLLRFYNKVDFWLAPTMSEGLHIPPQEAMLCGCVLFGADEELSGMSDYLEDGKTGFIIKNCKDAAEKVADMVSSEDGRVLLEQASKKGSKKIVSLGDRKANMERMIGLFKGSRSQKTPGDYVDNMRALIAKGRMRR</sequence>
<name>X0VYP5_9ZZZZ</name>
<dbReference type="SUPFAM" id="SSF53756">
    <property type="entry name" value="UDP-Glycosyltransferase/glycogen phosphorylase"/>
    <property type="match status" value="1"/>
</dbReference>
<comment type="caution">
    <text evidence="2">The sequence shown here is derived from an EMBL/GenBank/DDBJ whole genome shotgun (WGS) entry which is preliminary data.</text>
</comment>
<dbReference type="GO" id="GO:0016757">
    <property type="term" value="F:glycosyltransferase activity"/>
    <property type="evidence" value="ECO:0007669"/>
    <property type="project" value="InterPro"/>
</dbReference>
<organism evidence="2">
    <name type="scientific">marine sediment metagenome</name>
    <dbReference type="NCBI Taxonomy" id="412755"/>
    <lineage>
        <taxon>unclassified sequences</taxon>
        <taxon>metagenomes</taxon>
        <taxon>ecological metagenomes</taxon>
    </lineage>
</organism>
<dbReference type="InterPro" id="IPR001296">
    <property type="entry name" value="Glyco_trans_1"/>
</dbReference>
<reference evidence="2" key="1">
    <citation type="journal article" date="2014" name="Front. Microbiol.">
        <title>High frequency of phylogenetically diverse reductive dehalogenase-homologous genes in deep subseafloor sedimentary metagenomes.</title>
        <authorList>
            <person name="Kawai M."/>
            <person name="Futagami T."/>
            <person name="Toyoda A."/>
            <person name="Takaki Y."/>
            <person name="Nishi S."/>
            <person name="Hori S."/>
            <person name="Arai W."/>
            <person name="Tsubouchi T."/>
            <person name="Morono Y."/>
            <person name="Uchiyama I."/>
            <person name="Ito T."/>
            <person name="Fujiyama A."/>
            <person name="Inagaki F."/>
            <person name="Takami H."/>
        </authorList>
    </citation>
    <scope>NUCLEOTIDE SEQUENCE</scope>
    <source>
        <strain evidence="2">Expedition CK06-06</strain>
    </source>
</reference>
<evidence type="ECO:0000313" key="2">
    <source>
        <dbReference type="EMBL" id="GAG16222.1"/>
    </source>
</evidence>
<dbReference type="AlphaFoldDB" id="X0VYP5"/>
<dbReference type="EMBL" id="BARS01039192">
    <property type="protein sequence ID" value="GAG16222.1"/>
    <property type="molecule type" value="Genomic_DNA"/>
</dbReference>
<protein>
    <recommendedName>
        <fullName evidence="1">Glycosyl transferase family 1 domain-containing protein</fullName>
    </recommendedName>
</protein>
<accession>X0VYP5</accession>
<dbReference type="Pfam" id="PF00534">
    <property type="entry name" value="Glycos_transf_1"/>
    <property type="match status" value="1"/>
</dbReference>
<gene>
    <name evidence="2" type="ORF">S01H1_59881</name>
</gene>
<feature type="non-terminal residue" evidence="2">
    <location>
        <position position="1"/>
    </location>
</feature>